<reference evidence="4 5" key="1">
    <citation type="submission" date="2014-03" db="EMBL/GenBank/DDBJ databases">
        <title>Draft Genome Sequences of Four Burkholderia Strains.</title>
        <authorList>
            <person name="Liu X.Y."/>
            <person name="Li C.X."/>
            <person name="Xu J.H."/>
        </authorList>
    </citation>
    <scope>NUCLEOTIDE SEQUENCE [LARGE SCALE GENOMIC DNA]</scope>
    <source>
        <strain evidence="4 5">DSM 50014</strain>
    </source>
</reference>
<evidence type="ECO:0000313" key="4">
    <source>
        <dbReference type="EMBL" id="KDR43747.1"/>
    </source>
</evidence>
<dbReference type="STRING" id="60547.GCA_000751215_02276"/>
<dbReference type="Pfam" id="PF13519">
    <property type="entry name" value="VWA_2"/>
    <property type="match status" value="1"/>
</dbReference>
<dbReference type="InterPro" id="IPR002035">
    <property type="entry name" value="VWF_A"/>
</dbReference>
<feature type="domain" description="FHA" evidence="2">
    <location>
        <begin position="476"/>
        <end position="526"/>
    </location>
</feature>
<evidence type="ECO:0000256" key="1">
    <source>
        <dbReference type="SAM" id="Phobius"/>
    </source>
</evidence>
<feature type="domain" description="VWFA" evidence="3">
    <location>
        <begin position="123"/>
        <end position="294"/>
    </location>
</feature>
<dbReference type="SMART" id="SM00240">
    <property type="entry name" value="FHA"/>
    <property type="match status" value="1"/>
</dbReference>
<dbReference type="Gene3D" id="3.40.50.410">
    <property type="entry name" value="von Willebrand factor, type A domain"/>
    <property type="match status" value="1"/>
</dbReference>
<organism evidence="4 5">
    <name type="scientific">Caballeronia glathei</name>
    <dbReference type="NCBI Taxonomy" id="60547"/>
    <lineage>
        <taxon>Bacteria</taxon>
        <taxon>Pseudomonadati</taxon>
        <taxon>Pseudomonadota</taxon>
        <taxon>Betaproteobacteria</taxon>
        <taxon>Burkholderiales</taxon>
        <taxon>Burkholderiaceae</taxon>
        <taxon>Caballeronia</taxon>
    </lineage>
</organism>
<dbReference type="Gene3D" id="2.60.200.20">
    <property type="match status" value="1"/>
</dbReference>
<dbReference type="InterPro" id="IPR000253">
    <property type="entry name" value="FHA_dom"/>
</dbReference>
<keyword evidence="1" id="KW-0812">Transmembrane</keyword>
<dbReference type="RefSeq" id="WP_035930224.1">
    <property type="nucleotide sequence ID" value="NZ_CADFFX010000001.1"/>
</dbReference>
<keyword evidence="1" id="KW-0472">Membrane</keyword>
<dbReference type="PROSITE" id="PS50006">
    <property type="entry name" value="FHA_DOMAIN"/>
    <property type="match status" value="1"/>
</dbReference>
<dbReference type="SUPFAM" id="SSF53300">
    <property type="entry name" value="vWA-like"/>
    <property type="match status" value="1"/>
</dbReference>
<sequence>MREREKRREKQQKQQREERAASLEIRIMVARGGTVSTPRIRTAWLVGLLLASCAMFVSSFAAELQAVAVEEPKPGSVIVTVRSPDEAPPPAAFHLRLASNGGQTRVAAAAVSPATVSPELATLVLICIDRSGSMQHAVEPIKAALADVLATPRPDLRIGIMSFGSDITPLSPFSADPAASLRVIDGIRAEGGRDGKTKLFDAIAIAMSRLANDPARGPKRLIVISDGRDEGSRMPRETLVAIAQKRAAPLDAIAFGPLAPKWSGVLASLSTTTGGRFLLVDSAPKLADALRDGLGTKQPAAYSVKFDYDTVGGTAAAAPASAVLEYASPGHAVTLIPIDTALAAPAAKLPVAASAPAQVAPPASSPAPEPPHAKPWIDASFTLFNVNIDMKGLLTGLVALLVALFALRVYRRRHEPPPPEKTPAVVPVAQERPPARGGTRVGAVFAPPAPGRPTAWLVSGGPRKRTTRFPIEKPLIRIGADEQNDLIVTDDEFVSRKHASIRYEEGTLYLSDLGSSNGTFRNDTRLAQASVTLAPGDVVRFGRTAYEVHGAGEPHVPAHSGEGERRVP</sequence>
<keyword evidence="1" id="KW-1133">Transmembrane helix</keyword>
<gene>
    <name evidence="4" type="ORF">BG61_32495</name>
</gene>
<dbReference type="AlphaFoldDB" id="A0A069PTH7"/>
<dbReference type="SUPFAM" id="SSF49879">
    <property type="entry name" value="SMAD/FHA domain"/>
    <property type="match status" value="1"/>
</dbReference>
<accession>A0A069PTH7</accession>
<feature type="transmembrane region" description="Helical" evidence="1">
    <location>
        <begin position="43"/>
        <end position="62"/>
    </location>
</feature>
<dbReference type="InterPro" id="IPR008984">
    <property type="entry name" value="SMAD_FHA_dom_sf"/>
</dbReference>
<keyword evidence="5" id="KW-1185">Reference proteome</keyword>
<dbReference type="SMART" id="SM00327">
    <property type="entry name" value="VWA"/>
    <property type="match status" value="1"/>
</dbReference>
<dbReference type="CDD" id="cd00198">
    <property type="entry name" value="vWFA"/>
    <property type="match status" value="1"/>
</dbReference>
<dbReference type="PROSITE" id="PS50234">
    <property type="entry name" value="VWFA"/>
    <property type="match status" value="1"/>
</dbReference>
<evidence type="ECO:0000313" key="5">
    <source>
        <dbReference type="Proteomes" id="UP000027466"/>
    </source>
</evidence>
<dbReference type="InterPro" id="IPR036465">
    <property type="entry name" value="vWFA_dom_sf"/>
</dbReference>
<evidence type="ECO:0008006" key="6">
    <source>
        <dbReference type="Google" id="ProtNLM"/>
    </source>
</evidence>
<name>A0A069PTH7_9BURK</name>
<protein>
    <recommendedName>
        <fullName evidence="6">FHA domain-containing protein</fullName>
    </recommendedName>
</protein>
<evidence type="ECO:0000259" key="3">
    <source>
        <dbReference type="PROSITE" id="PS50234"/>
    </source>
</evidence>
<evidence type="ECO:0000259" key="2">
    <source>
        <dbReference type="PROSITE" id="PS50006"/>
    </source>
</evidence>
<comment type="caution">
    <text evidence="4">The sequence shown here is derived from an EMBL/GenBank/DDBJ whole genome shotgun (WGS) entry which is preliminary data.</text>
</comment>
<dbReference type="InterPro" id="IPR050923">
    <property type="entry name" value="Cell_Proc_Reg/RNA_Proc"/>
</dbReference>
<dbReference type="EMBL" id="JFHC01000006">
    <property type="protein sequence ID" value="KDR43747.1"/>
    <property type="molecule type" value="Genomic_DNA"/>
</dbReference>
<dbReference type="PANTHER" id="PTHR23308">
    <property type="entry name" value="NUCLEAR INHIBITOR OF PROTEIN PHOSPHATASE-1"/>
    <property type="match status" value="1"/>
</dbReference>
<dbReference type="Pfam" id="PF00498">
    <property type="entry name" value="FHA"/>
    <property type="match status" value="1"/>
</dbReference>
<proteinExistence type="predicted"/>
<dbReference type="Proteomes" id="UP000027466">
    <property type="component" value="Unassembled WGS sequence"/>
</dbReference>
<dbReference type="CDD" id="cd00060">
    <property type="entry name" value="FHA"/>
    <property type="match status" value="1"/>
</dbReference>